<keyword evidence="3" id="KW-0255">Endonuclease</keyword>
<evidence type="ECO:0000256" key="1">
    <source>
        <dbReference type="SAM" id="MobiDB-lite"/>
    </source>
</evidence>
<protein>
    <submittedName>
        <fullName evidence="3">HNH endonuclease</fullName>
    </submittedName>
</protein>
<gene>
    <name evidence="3" type="ORF">SAMN04489745_3142</name>
    <name evidence="4" type="ORF">SAMN04489745_3483</name>
</gene>
<evidence type="ECO:0000313" key="5">
    <source>
        <dbReference type="Proteomes" id="UP000182652"/>
    </source>
</evidence>
<dbReference type="STRING" id="156980.SAMN04489745_3142"/>
<dbReference type="AlphaFoldDB" id="A0A1H4TEL1"/>
<dbReference type="EMBL" id="FNSN01000003">
    <property type="protein sequence ID" value="SEC54564.1"/>
    <property type="molecule type" value="Genomic_DNA"/>
</dbReference>
<dbReference type="Gene3D" id="1.10.30.50">
    <property type="match status" value="1"/>
</dbReference>
<feature type="region of interest" description="Disordered" evidence="1">
    <location>
        <begin position="80"/>
        <end position="100"/>
    </location>
</feature>
<dbReference type="Pfam" id="PF01844">
    <property type="entry name" value="HNH"/>
    <property type="match status" value="1"/>
</dbReference>
<keyword evidence="5" id="KW-1185">Reference proteome</keyword>
<feature type="domain" description="HNH nuclease" evidence="2">
    <location>
        <begin position="20"/>
        <end position="76"/>
    </location>
</feature>
<name>A0A1H4TEL1_9MICC</name>
<dbReference type="SMART" id="SM00507">
    <property type="entry name" value="HNHc"/>
    <property type="match status" value="1"/>
</dbReference>
<sequence length="100" mass="11366">MVTSRTGTGQWKRVVRERRRIDQERGLTRCPHCGVWLNWEQGRLPNSAEVDHITPHSLGGPDTLANSQTLCRLCNQQLGNKRRKGRPKPAIADPVTTVNW</sequence>
<dbReference type="RefSeq" id="WP_074784373.1">
    <property type="nucleotide sequence ID" value="NZ_FNSN01000003.1"/>
</dbReference>
<organism evidence="3 5">
    <name type="scientific">Arthrobacter woluwensis</name>
    <dbReference type="NCBI Taxonomy" id="156980"/>
    <lineage>
        <taxon>Bacteria</taxon>
        <taxon>Bacillati</taxon>
        <taxon>Actinomycetota</taxon>
        <taxon>Actinomycetes</taxon>
        <taxon>Micrococcales</taxon>
        <taxon>Micrococcaceae</taxon>
        <taxon>Arthrobacter</taxon>
    </lineage>
</organism>
<evidence type="ECO:0000313" key="4">
    <source>
        <dbReference type="EMBL" id="SEC90799.1"/>
    </source>
</evidence>
<proteinExistence type="predicted"/>
<dbReference type="GO" id="GO:0004519">
    <property type="term" value="F:endonuclease activity"/>
    <property type="evidence" value="ECO:0007669"/>
    <property type="project" value="UniProtKB-KW"/>
</dbReference>
<dbReference type="GO" id="GO:0003676">
    <property type="term" value="F:nucleic acid binding"/>
    <property type="evidence" value="ECO:0007669"/>
    <property type="project" value="InterPro"/>
</dbReference>
<dbReference type="GO" id="GO:0008270">
    <property type="term" value="F:zinc ion binding"/>
    <property type="evidence" value="ECO:0007669"/>
    <property type="project" value="InterPro"/>
</dbReference>
<keyword evidence="3" id="KW-0540">Nuclease</keyword>
<accession>A0A1H4TEL1</accession>
<reference evidence="3 5" key="1">
    <citation type="submission" date="2016-10" db="EMBL/GenBank/DDBJ databases">
        <authorList>
            <person name="de Groot N.N."/>
        </authorList>
    </citation>
    <scope>NUCLEOTIDE SEQUENCE [LARGE SCALE GENOMIC DNA]</scope>
    <source>
        <strain evidence="3 5">DSM 10495</strain>
    </source>
</reference>
<evidence type="ECO:0000259" key="2">
    <source>
        <dbReference type="SMART" id="SM00507"/>
    </source>
</evidence>
<keyword evidence="3" id="KW-0378">Hydrolase</keyword>
<dbReference type="Proteomes" id="UP000182652">
    <property type="component" value="Unassembled WGS sequence"/>
</dbReference>
<dbReference type="InterPro" id="IPR002711">
    <property type="entry name" value="HNH"/>
</dbReference>
<dbReference type="InterPro" id="IPR003615">
    <property type="entry name" value="HNH_nuc"/>
</dbReference>
<evidence type="ECO:0000313" key="3">
    <source>
        <dbReference type="EMBL" id="SEC54564.1"/>
    </source>
</evidence>
<dbReference type="EMBL" id="FNSN01000004">
    <property type="protein sequence ID" value="SEC90799.1"/>
    <property type="molecule type" value="Genomic_DNA"/>
</dbReference>
<dbReference type="CDD" id="cd00085">
    <property type="entry name" value="HNHc"/>
    <property type="match status" value="1"/>
</dbReference>